<keyword evidence="5 10" id="KW-0812">Transmembrane</keyword>
<evidence type="ECO:0000256" key="6">
    <source>
        <dbReference type="ARBA" id="ARBA00022989"/>
    </source>
</evidence>
<evidence type="ECO:0000256" key="7">
    <source>
        <dbReference type="ARBA" id="ARBA00023004"/>
    </source>
</evidence>
<evidence type="ECO:0000256" key="9">
    <source>
        <dbReference type="ARBA" id="ARBA00044464"/>
    </source>
</evidence>
<evidence type="ECO:0000256" key="8">
    <source>
        <dbReference type="ARBA" id="ARBA00023136"/>
    </source>
</evidence>
<dbReference type="AlphaFoldDB" id="A0AAD5ZBY5"/>
<keyword evidence="7" id="KW-0408">Iron</keyword>
<sequence length="225" mass="23331">MSFSMTTSQVHASNSPPPNPQSQQIETQESQNPEEIDYSGRAQWLRAAVLGANDGLVSVASLIIGVGAVNRSSRAMIVSGLAGLVAGACSMAIGEFVSVYTQYDIELAQMKREKEDKEVGLTKEEKKSLPSPIQAAGASALAFASGALLPLLAAAFIHSWEIRLAVVCVVTTLALAGFGAVGAILGGANAKKSAARVLLGGWAAMAISYGVLRLFALTLHESSSL</sequence>
<dbReference type="GO" id="GO:0140315">
    <property type="term" value="F:iron ion sequestering activity"/>
    <property type="evidence" value="ECO:0007669"/>
    <property type="project" value="UniProtKB-UniRule"/>
</dbReference>
<feature type="transmembrane region" description="Helical" evidence="10">
    <location>
        <begin position="135"/>
        <end position="158"/>
    </location>
</feature>
<keyword evidence="10" id="KW-0406">Ion transport</keyword>
<feature type="transmembrane region" description="Helical" evidence="10">
    <location>
        <begin position="75"/>
        <end position="101"/>
    </location>
</feature>
<protein>
    <recommendedName>
        <fullName evidence="10">Vacuolar iron transporter</fullName>
    </recommendedName>
</protein>
<name>A0AAD5ZBY5_9POAL</name>
<evidence type="ECO:0000256" key="1">
    <source>
        <dbReference type="ARBA" id="ARBA00004128"/>
    </source>
</evidence>
<comment type="subcellular location">
    <subcellularLocation>
        <location evidence="1 10">Vacuole membrane</location>
        <topology evidence="1 10">Multi-pass membrane protein</topology>
    </subcellularLocation>
</comment>
<dbReference type="PANTHER" id="PTHR31851">
    <property type="entry name" value="FE(2+)/MN(2+) TRANSPORTER PCL1"/>
    <property type="match status" value="1"/>
</dbReference>
<comment type="catalytic activity">
    <reaction evidence="9">
        <text>Fe(2+)(in) = Fe(2+)(out)</text>
        <dbReference type="Rhea" id="RHEA:28486"/>
        <dbReference type="ChEBI" id="CHEBI:29033"/>
    </reaction>
    <physiologicalReaction direction="left-to-right" evidence="9">
        <dbReference type="Rhea" id="RHEA:28487"/>
    </physiologicalReaction>
</comment>
<proteinExistence type="inferred from homology"/>
<keyword evidence="8 10" id="KW-0472">Membrane</keyword>
<feature type="region of interest" description="Disordered" evidence="11">
    <location>
        <begin position="1"/>
        <end position="35"/>
    </location>
</feature>
<dbReference type="GO" id="GO:0005774">
    <property type="term" value="C:vacuolar membrane"/>
    <property type="evidence" value="ECO:0007669"/>
    <property type="project" value="UniProtKB-SubCell"/>
</dbReference>
<keyword evidence="10" id="KW-0813">Transport</keyword>
<gene>
    <name evidence="12" type="ORF">LUZ61_019776</name>
</gene>
<dbReference type="GO" id="GO:0005384">
    <property type="term" value="F:manganese ion transmembrane transporter activity"/>
    <property type="evidence" value="ECO:0007669"/>
    <property type="project" value="InterPro"/>
</dbReference>
<evidence type="ECO:0000256" key="4">
    <source>
        <dbReference type="ARBA" id="ARBA00022554"/>
    </source>
</evidence>
<keyword evidence="13" id="KW-1185">Reference proteome</keyword>
<evidence type="ECO:0000313" key="13">
    <source>
        <dbReference type="Proteomes" id="UP001210211"/>
    </source>
</evidence>
<comment type="similarity">
    <text evidence="2 10">Belongs to the CCC1 family.</text>
</comment>
<keyword evidence="4 10" id="KW-0926">Vacuole</keyword>
<feature type="transmembrane region" description="Helical" evidence="10">
    <location>
        <begin position="47"/>
        <end position="69"/>
    </location>
</feature>
<evidence type="ECO:0000256" key="10">
    <source>
        <dbReference type="RuleBase" id="RU369115"/>
    </source>
</evidence>
<keyword evidence="3" id="KW-0410">Iron transport</keyword>
<evidence type="ECO:0000313" key="12">
    <source>
        <dbReference type="EMBL" id="KAJ3690612.1"/>
    </source>
</evidence>
<accession>A0AAD5ZBY5</accession>
<feature type="transmembrane region" description="Helical" evidence="10">
    <location>
        <begin position="197"/>
        <end position="216"/>
    </location>
</feature>
<comment type="function">
    <text evidence="10">Vacuolar Fe(2+) uptake transporter.</text>
</comment>
<evidence type="ECO:0000256" key="2">
    <source>
        <dbReference type="ARBA" id="ARBA00007049"/>
    </source>
</evidence>
<evidence type="ECO:0000256" key="3">
    <source>
        <dbReference type="ARBA" id="ARBA00022496"/>
    </source>
</evidence>
<dbReference type="GO" id="GO:0005381">
    <property type="term" value="F:iron ion transmembrane transporter activity"/>
    <property type="evidence" value="ECO:0007669"/>
    <property type="project" value="UniProtKB-UniRule"/>
</dbReference>
<organism evidence="12 13">
    <name type="scientific">Rhynchospora tenuis</name>
    <dbReference type="NCBI Taxonomy" id="198213"/>
    <lineage>
        <taxon>Eukaryota</taxon>
        <taxon>Viridiplantae</taxon>
        <taxon>Streptophyta</taxon>
        <taxon>Embryophyta</taxon>
        <taxon>Tracheophyta</taxon>
        <taxon>Spermatophyta</taxon>
        <taxon>Magnoliopsida</taxon>
        <taxon>Liliopsida</taxon>
        <taxon>Poales</taxon>
        <taxon>Cyperaceae</taxon>
        <taxon>Cyperoideae</taxon>
        <taxon>Rhynchosporeae</taxon>
        <taxon>Rhynchospora</taxon>
    </lineage>
</organism>
<feature type="transmembrane region" description="Helical" evidence="10">
    <location>
        <begin position="164"/>
        <end position="185"/>
    </location>
</feature>
<evidence type="ECO:0000256" key="5">
    <source>
        <dbReference type="ARBA" id="ARBA00022692"/>
    </source>
</evidence>
<dbReference type="EMBL" id="JAMRDG010000002">
    <property type="protein sequence ID" value="KAJ3690612.1"/>
    <property type="molecule type" value="Genomic_DNA"/>
</dbReference>
<dbReference type="Pfam" id="PF01988">
    <property type="entry name" value="VIT1"/>
    <property type="match status" value="1"/>
</dbReference>
<dbReference type="Proteomes" id="UP001210211">
    <property type="component" value="Unassembled WGS sequence"/>
</dbReference>
<keyword evidence="6 10" id="KW-1133">Transmembrane helix</keyword>
<evidence type="ECO:0000256" key="11">
    <source>
        <dbReference type="SAM" id="MobiDB-lite"/>
    </source>
</evidence>
<reference evidence="12 13" key="1">
    <citation type="journal article" date="2022" name="Cell">
        <title>Repeat-based holocentromeres influence genome architecture and karyotype evolution.</title>
        <authorList>
            <person name="Hofstatter P.G."/>
            <person name="Thangavel G."/>
            <person name="Lux T."/>
            <person name="Neumann P."/>
            <person name="Vondrak T."/>
            <person name="Novak P."/>
            <person name="Zhang M."/>
            <person name="Costa L."/>
            <person name="Castellani M."/>
            <person name="Scott A."/>
            <person name="Toegelov H."/>
            <person name="Fuchs J."/>
            <person name="Mata-Sucre Y."/>
            <person name="Dias Y."/>
            <person name="Vanzela A.L.L."/>
            <person name="Huettel B."/>
            <person name="Almeida C.C.S."/>
            <person name="Simkova H."/>
            <person name="Souza G."/>
            <person name="Pedrosa-Harand A."/>
            <person name="Macas J."/>
            <person name="Mayer K.F.X."/>
            <person name="Houben A."/>
            <person name="Marques A."/>
        </authorList>
    </citation>
    <scope>NUCLEOTIDE SEQUENCE [LARGE SCALE GENOMIC DNA]</scope>
    <source>
        <strain evidence="12">RhyTen1mFocal</strain>
    </source>
</reference>
<dbReference type="GO" id="GO:0030026">
    <property type="term" value="P:intracellular manganese ion homeostasis"/>
    <property type="evidence" value="ECO:0007669"/>
    <property type="project" value="InterPro"/>
</dbReference>
<dbReference type="InterPro" id="IPR008217">
    <property type="entry name" value="Ccc1_fam"/>
</dbReference>
<feature type="compositionally biased region" description="Polar residues" evidence="11">
    <location>
        <begin position="1"/>
        <end position="12"/>
    </location>
</feature>
<comment type="caution">
    <text evidence="12">The sequence shown here is derived from an EMBL/GenBank/DDBJ whole genome shotgun (WGS) entry which is preliminary data.</text>
</comment>